<keyword evidence="1" id="KW-0812">Transmembrane</keyword>
<gene>
    <name evidence="3" type="ORF">ACFFLM_15730</name>
</gene>
<dbReference type="Pfam" id="PF09851">
    <property type="entry name" value="SHOCT"/>
    <property type="match status" value="2"/>
</dbReference>
<evidence type="ECO:0000256" key="1">
    <source>
        <dbReference type="SAM" id="Phobius"/>
    </source>
</evidence>
<keyword evidence="4" id="KW-1185">Reference proteome</keyword>
<dbReference type="Proteomes" id="UP001589733">
    <property type="component" value="Unassembled WGS sequence"/>
</dbReference>
<feature type="transmembrane region" description="Helical" evidence="1">
    <location>
        <begin position="46"/>
        <end position="76"/>
    </location>
</feature>
<protein>
    <submittedName>
        <fullName evidence="3">SHOCT domain-containing protein</fullName>
    </submittedName>
</protein>
<comment type="caution">
    <text evidence="3">The sequence shown here is derived from an EMBL/GenBank/DDBJ whole genome shotgun (WGS) entry which is preliminary data.</text>
</comment>
<evidence type="ECO:0000259" key="2">
    <source>
        <dbReference type="Pfam" id="PF09851"/>
    </source>
</evidence>
<reference evidence="3 4" key="1">
    <citation type="submission" date="2024-09" db="EMBL/GenBank/DDBJ databases">
        <authorList>
            <person name="Sun Q."/>
            <person name="Mori K."/>
        </authorList>
    </citation>
    <scope>NUCLEOTIDE SEQUENCE [LARGE SCALE GENOMIC DNA]</scope>
    <source>
        <strain evidence="3 4">JCM 13503</strain>
    </source>
</reference>
<dbReference type="RefSeq" id="WP_380012211.1">
    <property type="nucleotide sequence ID" value="NZ_JBHLYR010000049.1"/>
</dbReference>
<evidence type="ECO:0000313" key="4">
    <source>
        <dbReference type="Proteomes" id="UP001589733"/>
    </source>
</evidence>
<sequence>MTLPASYEETFRRFDQEGGRWLATWNWAAFVFGVFWYLYRGVWVKALIYFAVIFIVSAITGGIATIPLWIVVGVLANYDLYLLKRKGTQLWDGGGVAPNAVPGVTSPAFSAPSPSSAMARLTALDNARTQGVISDAEYADKRQQLELDAERERKLGALEDMRRAGILSPVEYEAKKRDIMFETYQTAAPQPAGISLNK</sequence>
<keyword evidence="1" id="KW-0472">Membrane</keyword>
<keyword evidence="1" id="KW-1133">Transmembrane helix</keyword>
<accession>A0ABV6B0Y5</accession>
<dbReference type="EMBL" id="JBHLYR010000049">
    <property type="protein sequence ID" value="MFB9993417.1"/>
    <property type="molecule type" value="Genomic_DNA"/>
</dbReference>
<dbReference type="Pfam" id="PF10947">
    <property type="entry name" value="DUF2628"/>
    <property type="match status" value="1"/>
</dbReference>
<feature type="transmembrane region" description="Helical" evidence="1">
    <location>
        <begin position="21"/>
        <end position="40"/>
    </location>
</feature>
<dbReference type="InterPro" id="IPR024399">
    <property type="entry name" value="DUF2628"/>
</dbReference>
<organism evidence="3 4">
    <name type="scientific">Deinococcus oregonensis</name>
    <dbReference type="NCBI Taxonomy" id="1805970"/>
    <lineage>
        <taxon>Bacteria</taxon>
        <taxon>Thermotogati</taxon>
        <taxon>Deinococcota</taxon>
        <taxon>Deinococci</taxon>
        <taxon>Deinococcales</taxon>
        <taxon>Deinococcaceae</taxon>
        <taxon>Deinococcus</taxon>
    </lineage>
</organism>
<feature type="domain" description="SHOCT" evidence="2">
    <location>
        <begin position="120"/>
        <end position="145"/>
    </location>
</feature>
<feature type="domain" description="SHOCT" evidence="2">
    <location>
        <begin position="155"/>
        <end position="180"/>
    </location>
</feature>
<name>A0ABV6B0Y5_9DEIO</name>
<evidence type="ECO:0000313" key="3">
    <source>
        <dbReference type="EMBL" id="MFB9993417.1"/>
    </source>
</evidence>
<proteinExistence type="predicted"/>
<dbReference type="InterPro" id="IPR018649">
    <property type="entry name" value="SHOCT"/>
</dbReference>